<accession>A0A2S7XTZ3</accession>
<evidence type="ECO:0000313" key="2">
    <source>
        <dbReference type="Proteomes" id="UP000239936"/>
    </source>
</evidence>
<reference evidence="1 2" key="1">
    <citation type="submission" date="2018-01" db="EMBL/GenBank/DDBJ databases">
        <title>The complete genome sequence of Chromatium okenii LaCa, a purple sulfur bacterium with a turbulent life.</title>
        <authorList>
            <person name="Luedin S.M."/>
            <person name="Liechti N."/>
            <person name="Storelli N."/>
            <person name="Danza F."/>
            <person name="Wittwer M."/>
            <person name="Pothier J.F."/>
            <person name="Tonolla M.A."/>
        </authorList>
    </citation>
    <scope>NUCLEOTIDE SEQUENCE [LARGE SCALE GENOMIC DNA]</scope>
    <source>
        <strain evidence="1 2">LaCa</strain>
    </source>
</reference>
<sequence length="98" mass="11320">MKPENTEELFNAHLKQGEQAFVQLRVWRVIDTTAEHHAHLRYRLALIVGGVCVLHFNNAPDKKGSRDRLNTAADSIQDIPALLTEFWQRVDDYHGEKQ</sequence>
<keyword evidence="2" id="KW-1185">Reference proteome</keyword>
<name>A0A2S7XTZ3_9GAMM</name>
<dbReference type="EMBL" id="PPGH01000018">
    <property type="protein sequence ID" value="PQJ97126.1"/>
    <property type="molecule type" value="Genomic_DNA"/>
</dbReference>
<evidence type="ECO:0000313" key="1">
    <source>
        <dbReference type="EMBL" id="PQJ97126.1"/>
    </source>
</evidence>
<organism evidence="1 2">
    <name type="scientific">Chromatium okenii</name>
    <dbReference type="NCBI Taxonomy" id="61644"/>
    <lineage>
        <taxon>Bacteria</taxon>
        <taxon>Pseudomonadati</taxon>
        <taxon>Pseudomonadota</taxon>
        <taxon>Gammaproteobacteria</taxon>
        <taxon>Chromatiales</taxon>
        <taxon>Chromatiaceae</taxon>
        <taxon>Chromatium</taxon>
    </lineage>
</organism>
<dbReference type="AlphaFoldDB" id="A0A2S7XTZ3"/>
<dbReference type="RefSeq" id="WP_105072867.1">
    <property type="nucleotide sequence ID" value="NZ_JAFLKP010000363.1"/>
</dbReference>
<gene>
    <name evidence="1" type="ORF">CXB77_03940</name>
</gene>
<dbReference type="Proteomes" id="UP000239936">
    <property type="component" value="Unassembled WGS sequence"/>
</dbReference>
<proteinExistence type="predicted"/>
<comment type="caution">
    <text evidence="1">The sequence shown here is derived from an EMBL/GenBank/DDBJ whole genome shotgun (WGS) entry which is preliminary data.</text>
</comment>
<protein>
    <submittedName>
        <fullName evidence="1">Uncharacterized protein</fullName>
    </submittedName>
</protein>